<gene>
    <name evidence="8" type="ORF">LIER_24562</name>
</gene>
<dbReference type="SUPFAM" id="SSF48576">
    <property type="entry name" value="Terpenoid synthases"/>
    <property type="match status" value="1"/>
</dbReference>
<dbReference type="InterPro" id="IPR005630">
    <property type="entry name" value="Terpene_synthase_metal-bd"/>
</dbReference>
<dbReference type="Gene3D" id="1.50.10.130">
    <property type="entry name" value="Terpene synthase, N-terminal domain"/>
    <property type="match status" value="1"/>
</dbReference>
<dbReference type="GO" id="GO:0010333">
    <property type="term" value="F:terpene synthase activity"/>
    <property type="evidence" value="ECO:0007669"/>
    <property type="project" value="InterPro"/>
</dbReference>
<comment type="caution">
    <text evidence="8">The sequence shown here is derived from an EMBL/GenBank/DDBJ whole genome shotgun (WGS) entry which is preliminary data.</text>
</comment>
<organism evidence="8 9">
    <name type="scientific">Lithospermum erythrorhizon</name>
    <name type="common">Purple gromwell</name>
    <name type="synonym">Lithospermum officinale var. erythrorhizon</name>
    <dbReference type="NCBI Taxonomy" id="34254"/>
    <lineage>
        <taxon>Eukaryota</taxon>
        <taxon>Viridiplantae</taxon>
        <taxon>Streptophyta</taxon>
        <taxon>Embryophyta</taxon>
        <taxon>Tracheophyta</taxon>
        <taxon>Spermatophyta</taxon>
        <taxon>Magnoliopsida</taxon>
        <taxon>eudicotyledons</taxon>
        <taxon>Gunneridae</taxon>
        <taxon>Pentapetalae</taxon>
        <taxon>asterids</taxon>
        <taxon>lamiids</taxon>
        <taxon>Boraginales</taxon>
        <taxon>Boraginaceae</taxon>
        <taxon>Boraginoideae</taxon>
        <taxon>Lithospermeae</taxon>
        <taxon>Lithospermum</taxon>
    </lineage>
</organism>
<evidence type="ECO:0000313" key="8">
    <source>
        <dbReference type="EMBL" id="GAA0170262.1"/>
    </source>
</evidence>
<comment type="cofactor">
    <cofactor evidence="1">
        <name>Mg(2+)</name>
        <dbReference type="ChEBI" id="CHEBI:18420"/>
    </cofactor>
</comment>
<evidence type="ECO:0000256" key="1">
    <source>
        <dbReference type="ARBA" id="ARBA00001946"/>
    </source>
</evidence>
<dbReference type="FunFam" id="1.50.10.130:FF:000001">
    <property type="entry name" value="Isoprene synthase, chloroplastic"/>
    <property type="match status" value="1"/>
</dbReference>
<keyword evidence="9" id="KW-1185">Reference proteome</keyword>
<dbReference type="Proteomes" id="UP001454036">
    <property type="component" value="Unassembled WGS sequence"/>
</dbReference>
<reference evidence="8 9" key="1">
    <citation type="submission" date="2024-01" db="EMBL/GenBank/DDBJ databases">
        <title>The complete chloroplast genome sequence of Lithospermum erythrorhizon: insights into the phylogenetic relationship among Boraginaceae species and the maternal lineages of purple gromwells.</title>
        <authorList>
            <person name="Okada T."/>
            <person name="Watanabe K."/>
        </authorList>
    </citation>
    <scope>NUCLEOTIDE SEQUENCE [LARGE SCALE GENOMIC DNA]</scope>
</reference>
<dbReference type="GO" id="GO:0000287">
    <property type="term" value="F:magnesium ion binding"/>
    <property type="evidence" value="ECO:0007669"/>
    <property type="project" value="InterPro"/>
</dbReference>
<evidence type="ECO:0000259" key="7">
    <source>
        <dbReference type="Pfam" id="PF03936"/>
    </source>
</evidence>
<name>A0AAV3R7F2_LITER</name>
<comment type="similarity">
    <text evidence="3">Belongs to the terpene synthase family.</text>
</comment>
<dbReference type="AlphaFoldDB" id="A0AAV3R7F2"/>
<dbReference type="CDD" id="cd00684">
    <property type="entry name" value="Terpene_cyclase_plant_C1"/>
    <property type="match status" value="1"/>
</dbReference>
<comment type="pathway">
    <text evidence="2">Secondary metabolite biosynthesis; terpenoid biosynthesis.</text>
</comment>
<keyword evidence="5" id="KW-0456">Lyase</keyword>
<dbReference type="InterPro" id="IPR044814">
    <property type="entry name" value="Terpene_cyclase_plant_C1"/>
</dbReference>
<accession>A0AAV3R7F2</accession>
<dbReference type="InterPro" id="IPR001906">
    <property type="entry name" value="Terpene_synth_N"/>
</dbReference>
<evidence type="ECO:0000256" key="4">
    <source>
        <dbReference type="ARBA" id="ARBA00022723"/>
    </source>
</evidence>
<dbReference type="PANTHER" id="PTHR31225">
    <property type="entry name" value="OS04G0344100 PROTEIN-RELATED"/>
    <property type="match status" value="1"/>
</dbReference>
<evidence type="ECO:0000313" key="9">
    <source>
        <dbReference type="Proteomes" id="UP001454036"/>
    </source>
</evidence>
<dbReference type="InterPro" id="IPR036965">
    <property type="entry name" value="Terpene_synth_N_sf"/>
</dbReference>
<feature type="domain" description="Terpene synthase metal-binding" evidence="7">
    <location>
        <begin position="268"/>
        <end position="509"/>
    </location>
</feature>
<dbReference type="SFLD" id="SFLDG01019">
    <property type="entry name" value="Terpene_Cyclase_Like_1_C_Termi"/>
    <property type="match status" value="1"/>
</dbReference>
<dbReference type="InterPro" id="IPR008949">
    <property type="entry name" value="Isoprenoid_synthase_dom_sf"/>
</dbReference>
<sequence length="567" mass="65244">MSKPVIVTSSLASLLPDQTPSNDEFARRSANYHPTLWGDHFLSYADSENDEGEYKRHEQLKQEVVRTLESATATLNQQLELIDAIKRLGVSYHFERQIEAAMQLMREKISECIDDDTEDLHIVALRFRLLRQHGHCAASDVFKKFTNMDGKFEESLRNDIQGILSLYEAAHLRVHGEDILEEALEFTTTQLNSMKSMNLSNSLAKKINSSLNTPIQMTMTRLGSREFISIYQQDESHHEFLLKFAILDFNLLQKMHQKELSDITRWWKTWDIADKLPFTRDRVVECYFWILGVLHEPEYSGARKILTKIISLASTMDDIYDIFGTLDELQILNDAIDRWDTTAPNELPSSMQLFYHAVQDVYAELKEELLKEEDNKLYCFNYAKSGIQQLAKAYFQEAVWLNNGYVPNYDEYMDNALISGGYLMLILNAFACMGSVVTQEAFNWALSDPLIIKAAKIICRLTDDIMTCELEQERGELASAVFCYMNQYGVTQERAVSHLRNQITCAWKDINEDFLCQINVPRPLLMVILNFSRMINLLYHDEDSFSNSKKLKGLVASLLVDPVAASE</sequence>
<dbReference type="GO" id="GO:0016102">
    <property type="term" value="P:diterpenoid biosynthetic process"/>
    <property type="evidence" value="ECO:0007669"/>
    <property type="project" value="InterPro"/>
</dbReference>
<dbReference type="InterPro" id="IPR050148">
    <property type="entry name" value="Terpene_synthase-like"/>
</dbReference>
<proteinExistence type="inferred from homology"/>
<dbReference type="EMBL" id="BAABME010007165">
    <property type="protein sequence ID" value="GAA0170262.1"/>
    <property type="molecule type" value="Genomic_DNA"/>
</dbReference>
<dbReference type="Pfam" id="PF01397">
    <property type="entry name" value="Terpene_synth"/>
    <property type="match status" value="1"/>
</dbReference>
<evidence type="ECO:0000256" key="2">
    <source>
        <dbReference type="ARBA" id="ARBA00004721"/>
    </source>
</evidence>
<dbReference type="InterPro" id="IPR008930">
    <property type="entry name" value="Terpenoid_cyclase/PrenylTrfase"/>
</dbReference>
<dbReference type="PANTHER" id="PTHR31225:SF221">
    <property type="entry name" value="(-)-GERMACRENE D SYNTHASE"/>
    <property type="match status" value="1"/>
</dbReference>
<dbReference type="SFLD" id="SFLDS00005">
    <property type="entry name" value="Isoprenoid_Synthase_Type_I"/>
    <property type="match status" value="1"/>
</dbReference>
<dbReference type="InterPro" id="IPR034741">
    <property type="entry name" value="Terpene_cyclase-like_1_C"/>
</dbReference>
<evidence type="ECO:0000256" key="3">
    <source>
        <dbReference type="ARBA" id="ARBA00006333"/>
    </source>
</evidence>
<protein>
    <submittedName>
        <fullName evidence="8">Uncharacterized protein</fullName>
    </submittedName>
</protein>
<evidence type="ECO:0000259" key="6">
    <source>
        <dbReference type="Pfam" id="PF01397"/>
    </source>
</evidence>
<dbReference type="Gene3D" id="1.10.600.10">
    <property type="entry name" value="Farnesyl Diphosphate Synthase"/>
    <property type="match status" value="1"/>
</dbReference>
<keyword evidence="4" id="KW-0479">Metal-binding</keyword>
<dbReference type="FunFam" id="1.10.600.10:FF:000007">
    <property type="entry name" value="Isoprene synthase, chloroplastic"/>
    <property type="match status" value="1"/>
</dbReference>
<feature type="domain" description="Terpene synthase N-terminal" evidence="6">
    <location>
        <begin position="36"/>
        <end position="211"/>
    </location>
</feature>
<dbReference type="Pfam" id="PF03936">
    <property type="entry name" value="Terpene_synth_C"/>
    <property type="match status" value="1"/>
</dbReference>
<evidence type="ECO:0000256" key="5">
    <source>
        <dbReference type="ARBA" id="ARBA00023239"/>
    </source>
</evidence>
<dbReference type="SUPFAM" id="SSF48239">
    <property type="entry name" value="Terpenoid cyclases/Protein prenyltransferases"/>
    <property type="match status" value="1"/>
</dbReference>